<dbReference type="PANTHER" id="PTHR36845:SF1">
    <property type="entry name" value="HYDROLASE, PUTATIVE (AFU_ORTHOLOGUE AFUA_7G05090)-RELATED"/>
    <property type="match status" value="1"/>
</dbReference>
<organism evidence="3 4">
    <name type="scientific">Mediterranea massiliensis</name>
    <dbReference type="NCBI Taxonomy" id="1841865"/>
    <lineage>
        <taxon>Bacteria</taxon>
        <taxon>Pseudomonadati</taxon>
        <taxon>Bacteroidota</taxon>
        <taxon>Bacteroidia</taxon>
        <taxon>Bacteroidales</taxon>
        <taxon>Bacteroidaceae</taxon>
        <taxon>Mediterranea</taxon>
    </lineage>
</organism>
<evidence type="ECO:0000256" key="1">
    <source>
        <dbReference type="ARBA" id="ARBA00022801"/>
    </source>
</evidence>
<dbReference type="EMBL" id="JACLYZ010000021">
    <property type="protein sequence ID" value="MBM6735548.1"/>
    <property type="molecule type" value="Genomic_DNA"/>
</dbReference>
<comment type="similarity">
    <text evidence="2">Belongs to the glycosyl hydrolase 88 family.</text>
</comment>
<gene>
    <name evidence="3" type="ORF">H7U35_09995</name>
</gene>
<protein>
    <submittedName>
        <fullName evidence="3">Glycoside hydrolase family 88 protein</fullName>
    </submittedName>
</protein>
<dbReference type="Gene3D" id="1.50.10.10">
    <property type="match status" value="1"/>
</dbReference>
<keyword evidence="4" id="KW-1185">Reference proteome</keyword>
<evidence type="ECO:0000313" key="4">
    <source>
        <dbReference type="Proteomes" id="UP000766986"/>
    </source>
</evidence>
<comment type="caution">
    <text evidence="3">The sequence shown here is derived from an EMBL/GenBank/DDBJ whole genome shotgun (WGS) entry which is preliminary data.</text>
</comment>
<sequence length="398" mass="45016">MKDLITKMIYGLGLCLLSSCVGQPKAEPMDSVISRGLDRAAEQAVLMAKELENAEGRLPKSIKDGKLETSNCYWWCSGFFPGELWYLYEYTQKPELKKYAELYTDRLEKVQYVTTSHDVGFMLYCSYGNGLRLTGNKQYRDVLVQGARSLSTRYNPVVKALRSWNHGDWQFPVIIDNMMNLELLTWAGKETGDTTLVNIATEHANTTLKNHFRKDYSTYHVVSYDTITGLPDVKQTHQGYADESAWARGQAWALYGYTMMARETGDEAYLQQAKHIASFLMNHPRMPEDKVPYWDFDTPDIPNTTRDASAAGIMASALIELSQIDQSSEAAGYLAYAEDQLRSLSSPEYLAEAGTNCNFVLKHSTGYFKAGSEVDVPLSYADYYYVEALMRLKKIIGK</sequence>
<dbReference type="InterPro" id="IPR052369">
    <property type="entry name" value="UG_Glycosaminoglycan_Hydrolase"/>
</dbReference>
<dbReference type="RefSeq" id="WP_205095745.1">
    <property type="nucleotide sequence ID" value="NZ_JACLYZ010000021.1"/>
</dbReference>
<keyword evidence="1 3" id="KW-0378">Hydrolase</keyword>
<evidence type="ECO:0000313" key="3">
    <source>
        <dbReference type="EMBL" id="MBM6735548.1"/>
    </source>
</evidence>
<name>A0ABS2E1R4_9BACT</name>
<dbReference type="GO" id="GO:0016787">
    <property type="term" value="F:hydrolase activity"/>
    <property type="evidence" value="ECO:0007669"/>
    <property type="project" value="UniProtKB-KW"/>
</dbReference>
<dbReference type="PROSITE" id="PS51257">
    <property type="entry name" value="PROKAR_LIPOPROTEIN"/>
    <property type="match status" value="1"/>
</dbReference>
<dbReference type="InterPro" id="IPR012341">
    <property type="entry name" value="6hp_glycosidase-like_sf"/>
</dbReference>
<dbReference type="SUPFAM" id="SSF48208">
    <property type="entry name" value="Six-hairpin glycosidases"/>
    <property type="match status" value="1"/>
</dbReference>
<dbReference type="PANTHER" id="PTHR36845">
    <property type="entry name" value="HYDROLASE, PUTATIVE (AFU_ORTHOLOGUE AFUA_7G05090)-RELATED"/>
    <property type="match status" value="1"/>
</dbReference>
<proteinExistence type="inferred from homology"/>
<reference evidence="3 4" key="1">
    <citation type="journal article" date="2021" name="Sci. Rep.">
        <title>The distribution of antibiotic resistance genes in chicken gut microbiota commensals.</title>
        <authorList>
            <person name="Juricova H."/>
            <person name="Matiasovicova J."/>
            <person name="Kubasova T."/>
            <person name="Cejkova D."/>
            <person name="Rychlik I."/>
        </authorList>
    </citation>
    <scope>NUCLEOTIDE SEQUENCE [LARGE SCALE GENOMIC DNA]</scope>
    <source>
        <strain evidence="3 4">An772</strain>
    </source>
</reference>
<accession>A0ABS2E1R4</accession>
<dbReference type="Proteomes" id="UP000766986">
    <property type="component" value="Unassembled WGS sequence"/>
</dbReference>
<evidence type="ECO:0000256" key="2">
    <source>
        <dbReference type="ARBA" id="ARBA00038358"/>
    </source>
</evidence>
<dbReference type="InterPro" id="IPR008928">
    <property type="entry name" value="6-hairpin_glycosidase_sf"/>
</dbReference>